<dbReference type="Gene3D" id="3.30.1180.10">
    <property type="match status" value="1"/>
</dbReference>
<dbReference type="InterPro" id="IPR050270">
    <property type="entry name" value="DegV_domain_contain"/>
</dbReference>
<dbReference type="NCBIfam" id="TIGR00762">
    <property type="entry name" value="DegV"/>
    <property type="match status" value="1"/>
</dbReference>
<reference evidence="2" key="1">
    <citation type="journal article" date="2015" name="Proc. Natl. Acad. Sci. U.S.A.">
        <title>Networks of energetic and metabolic interactions define dynamics in microbial communities.</title>
        <authorList>
            <person name="Embree M."/>
            <person name="Liu J.K."/>
            <person name="Al-Bassam M.M."/>
            <person name="Zengler K."/>
        </authorList>
    </citation>
    <scope>NUCLEOTIDE SEQUENCE</scope>
</reference>
<comment type="caution">
    <text evidence="2">The sequence shown here is derived from an EMBL/GenBank/DDBJ whole genome shotgun (WGS) entry which is preliminary data.</text>
</comment>
<dbReference type="GO" id="GO:0008289">
    <property type="term" value="F:lipid binding"/>
    <property type="evidence" value="ECO:0007669"/>
    <property type="project" value="UniProtKB-KW"/>
</dbReference>
<dbReference type="EMBL" id="LNQE01001823">
    <property type="protein sequence ID" value="KUG05217.1"/>
    <property type="molecule type" value="Genomic_DNA"/>
</dbReference>
<dbReference type="InterPro" id="IPR043168">
    <property type="entry name" value="DegV_C"/>
</dbReference>
<proteinExistence type="predicted"/>
<dbReference type="InterPro" id="IPR003797">
    <property type="entry name" value="DegV"/>
</dbReference>
<accession>A0A0W8E9W0</accession>
<dbReference type="Gene3D" id="3.40.50.10170">
    <property type="match status" value="1"/>
</dbReference>
<dbReference type="Pfam" id="PF02645">
    <property type="entry name" value="DegV"/>
    <property type="match status" value="1"/>
</dbReference>
<sequence length="282" mass="31047">MAKIRLFADNCCDLDQDVLNQLGISSIALKVNIKGKSYRDRIDLLPGEFYELIKESGIMPTTSQVNPTEFEEEFKKILDQGDNEIIYIAFSSGLSGTYQSACMARDTLGSERITVIDSRSASLGYGLTVMRAAQAISKGLRKDQVIEEIMDNIDRMEHVFIVGDFEMLKRGGRVSAASAFIGSLLNIKVIAEIKDGKIHPAEKVKGLKKAKKRLLEIMDERGDNLPEQIIGVAHSNDPEGALVIKDMIAEKFGCQNFVITEIGAVIGAHVGAGTYPVFFLRK</sequence>
<gene>
    <name evidence="2" type="ORF">ASZ90_017359</name>
</gene>
<dbReference type="PANTHER" id="PTHR33434">
    <property type="entry name" value="DEGV DOMAIN-CONTAINING PROTEIN DR_1986-RELATED"/>
    <property type="match status" value="1"/>
</dbReference>
<dbReference type="PANTHER" id="PTHR33434:SF3">
    <property type="entry name" value="DEGV DOMAIN-CONTAINING PROTEIN YITS"/>
    <property type="match status" value="1"/>
</dbReference>
<name>A0A0W8E9W0_9ZZZZ</name>
<keyword evidence="1" id="KW-0446">Lipid-binding</keyword>
<dbReference type="SUPFAM" id="SSF82549">
    <property type="entry name" value="DAK1/DegV-like"/>
    <property type="match status" value="1"/>
</dbReference>
<organism evidence="2">
    <name type="scientific">hydrocarbon metagenome</name>
    <dbReference type="NCBI Taxonomy" id="938273"/>
    <lineage>
        <taxon>unclassified sequences</taxon>
        <taxon>metagenomes</taxon>
        <taxon>ecological metagenomes</taxon>
    </lineage>
</organism>
<dbReference type="AlphaFoldDB" id="A0A0W8E9W0"/>
<dbReference type="PROSITE" id="PS51482">
    <property type="entry name" value="DEGV"/>
    <property type="match status" value="1"/>
</dbReference>
<protein>
    <submittedName>
        <fullName evidence="2">Degv family protein</fullName>
    </submittedName>
</protein>
<evidence type="ECO:0000313" key="2">
    <source>
        <dbReference type="EMBL" id="KUG05217.1"/>
    </source>
</evidence>
<evidence type="ECO:0000256" key="1">
    <source>
        <dbReference type="ARBA" id="ARBA00023121"/>
    </source>
</evidence>